<organism evidence="1">
    <name type="scientific">Orpheovirus IHUMI-LCC2</name>
    <dbReference type="NCBI Taxonomy" id="2023057"/>
    <lineage>
        <taxon>Viruses</taxon>
        <taxon>Varidnaviria</taxon>
        <taxon>Bamfordvirae</taxon>
        <taxon>Nucleocytoviricota</taxon>
        <taxon>Megaviricetes</taxon>
        <taxon>Pimascovirales</taxon>
        <taxon>Ocovirineae</taxon>
        <taxon>Orpheoviridae</taxon>
        <taxon>Alphaorpheovirus</taxon>
        <taxon>Alphaorpheovirus massiliense</taxon>
    </lineage>
</organism>
<reference evidence="1" key="1">
    <citation type="submission" date="2017-08" db="EMBL/GenBank/DDBJ databases">
        <authorList>
            <consortium name="Urmite Genomes"/>
        </authorList>
    </citation>
    <scope>NUCLEOTIDE SEQUENCE [LARGE SCALE GENOMIC DNA]</scope>
    <source>
        <strain evidence="1">IHUMI-LCC2</strain>
    </source>
</reference>
<dbReference type="RefSeq" id="YP_009449232.1">
    <property type="nucleotide sequence ID" value="NC_036594.1"/>
</dbReference>
<evidence type="ECO:0000313" key="1">
    <source>
        <dbReference type="EMBL" id="SNW62930.1"/>
    </source>
</evidence>
<accession>A0A2I2L610</accession>
<keyword evidence="2" id="KW-1185">Reference proteome</keyword>
<dbReference type="Proteomes" id="UP000236316">
    <property type="component" value="Segment"/>
</dbReference>
<name>A0A2I2L610_9VIRU</name>
<evidence type="ECO:0000313" key="2">
    <source>
        <dbReference type="Proteomes" id="UP000236316"/>
    </source>
</evidence>
<gene>
    <name evidence="1" type="ORF">ORPV_1026</name>
</gene>
<dbReference type="GeneID" id="35381682"/>
<dbReference type="KEGG" id="vg:35381682"/>
<sequence length="121" mass="14317">MEAWKFFKTAITQPIRFTRMLKIASDKQQLNLCETYIKQVLHTKVLQQEDRKFSMYVPKDFDIKLLEGCAFLHNVVANNDDKITNSTYRELKSLDEVTSWHNRLMLGRKDVTDEKIVEVSF</sequence>
<proteinExistence type="predicted"/>
<protein>
    <submittedName>
        <fullName evidence="1">Uncharacterized protein</fullName>
    </submittedName>
</protein>
<dbReference type="EMBL" id="LT906555">
    <property type="protein sequence ID" value="SNW62930.1"/>
    <property type="molecule type" value="Genomic_DNA"/>
</dbReference>